<evidence type="ECO:0000313" key="2">
    <source>
        <dbReference type="EMBL" id="EEC42813.1"/>
    </source>
</evidence>
<reference evidence="3" key="2">
    <citation type="submission" date="2008-08" db="EMBL/GenBank/DDBJ databases">
        <authorList>
            <consortium name="Diatom Consortium"/>
            <person name="Grigoriev I."/>
            <person name="Grimwood J."/>
            <person name="Kuo A."/>
            <person name="Otillar R.P."/>
            <person name="Salamov A."/>
            <person name="Detter J.C."/>
            <person name="Lindquist E."/>
            <person name="Shapiro H."/>
            <person name="Lucas S."/>
            <person name="Glavina del Rio T."/>
            <person name="Pitluck S."/>
            <person name="Rokhsar D."/>
            <person name="Bowler C."/>
        </authorList>
    </citation>
    <scope>GENOME REANNOTATION</scope>
    <source>
        <strain evidence="3">CCAP 1055/1</strain>
    </source>
</reference>
<dbReference type="SUPFAM" id="SSF52540">
    <property type="entry name" value="P-loop containing nucleoside triphosphate hydrolases"/>
    <property type="match status" value="1"/>
</dbReference>
<dbReference type="EMBL" id="DS999267">
    <property type="protein sequence ID" value="EEC42813.1"/>
    <property type="molecule type" value="Genomic_DNA"/>
</dbReference>
<accession>B7S3R3</accession>
<dbReference type="RefSeq" id="XP_002176203.1">
    <property type="nucleotide sequence ID" value="XM_002176167.1"/>
</dbReference>
<evidence type="ECO:0000313" key="3">
    <source>
        <dbReference type="Proteomes" id="UP000000759"/>
    </source>
</evidence>
<name>B7S3R3_PHATC</name>
<dbReference type="OrthoDB" id="48379at2759"/>
<dbReference type="InterPro" id="IPR027417">
    <property type="entry name" value="P-loop_NTPase"/>
</dbReference>
<keyword evidence="3" id="KW-1185">Reference proteome</keyword>
<proteinExistence type="predicted"/>
<evidence type="ECO:0000256" key="1">
    <source>
        <dbReference type="SAM" id="MobiDB-lite"/>
    </source>
</evidence>
<dbReference type="InParanoid" id="B7S3R3"/>
<reference evidence="2 3" key="1">
    <citation type="journal article" date="2008" name="Nature">
        <title>The Phaeodactylum genome reveals the evolutionary history of diatom genomes.</title>
        <authorList>
            <person name="Bowler C."/>
            <person name="Allen A.E."/>
            <person name="Badger J.H."/>
            <person name="Grimwood J."/>
            <person name="Jabbari K."/>
            <person name="Kuo A."/>
            <person name="Maheswari U."/>
            <person name="Martens C."/>
            <person name="Maumus F."/>
            <person name="Otillar R.P."/>
            <person name="Rayko E."/>
            <person name="Salamov A."/>
            <person name="Vandepoele K."/>
            <person name="Beszteri B."/>
            <person name="Gruber A."/>
            <person name="Heijde M."/>
            <person name="Katinka M."/>
            <person name="Mock T."/>
            <person name="Valentin K."/>
            <person name="Verret F."/>
            <person name="Berges J.A."/>
            <person name="Brownlee C."/>
            <person name="Cadoret J.P."/>
            <person name="Chiovitti A."/>
            <person name="Choi C.J."/>
            <person name="Coesel S."/>
            <person name="De Martino A."/>
            <person name="Detter J.C."/>
            <person name="Durkin C."/>
            <person name="Falciatore A."/>
            <person name="Fournet J."/>
            <person name="Haruta M."/>
            <person name="Huysman M.J."/>
            <person name="Jenkins B.D."/>
            <person name="Jiroutova K."/>
            <person name="Jorgensen R.E."/>
            <person name="Joubert Y."/>
            <person name="Kaplan A."/>
            <person name="Kroger N."/>
            <person name="Kroth P.G."/>
            <person name="La Roche J."/>
            <person name="Lindquist E."/>
            <person name="Lommer M."/>
            <person name="Martin-Jezequel V."/>
            <person name="Lopez P.J."/>
            <person name="Lucas S."/>
            <person name="Mangogna M."/>
            <person name="McGinnis K."/>
            <person name="Medlin L.K."/>
            <person name="Montsant A."/>
            <person name="Oudot-Le Secq M.P."/>
            <person name="Napoli C."/>
            <person name="Obornik M."/>
            <person name="Parker M.S."/>
            <person name="Petit J.L."/>
            <person name="Porcel B.M."/>
            <person name="Poulsen N."/>
            <person name="Robison M."/>
            <person name="Rychlewski L."/>
            <person name="Rynearson T.A."/>
            <person name="Schmutz J."/>
            <person name="Shapiro H."/>
            <person name="Siaut M."/>
            <person name="Stanley M."/>
            <person name="Sussman M.R."/>
            <person name="Taylor A.R."/>
            <person name="Vardi A."/>
            <person name="von Dassow P."/>
            <person name="Vyverman W."/>
            <person name="Willis A."/>
            <person name="Wyrwicz L.S."/>
            <person name="Rokhsar D.S."/>
            <person name="Weissenbach J."/>
            <person name="Armbrust E.V."/>
            <person name="Green B.R."/>
            <person name="Van de Peer Y."/>
            <person name="Grigoriev I.V."/>
        </authorList>
    </citation>
    <scope>NUCLEOTIDE SEQUENCE [LARGE SCALE GENOMIC DNA]</scope>
    <source>
        <strain evidence="2 3">CCAP 1055/1</strain>
    </source>
</reference>
<dbReference type="PaxDb" id="2850-Phatrdraft1200"/>
<dbReference type="Proteomes" id="UP000000759">
    <property type="component" value="Unassembled WGS sequence"/>
</dbReference>
<gene>
    <name evidence="2" type="ORF">PHATRDRAFT_bd1200</name>
</gene>
<dbReference type="AlphaFoldDB" id="B7S3R3"/>
<feature type="region of interest" description="Disordered" evidence="1">
    <location>
        <begin position="78"/>
        <end position="104"/>
    </location>
</feature>
<dbReference type="GeneID" id="7204962"/>
<organism evidence="2 3">
    <name type="scientific">Phaeodactylum tricornutum (strain CCAP 1055/1)</name>
    <dbReference type="NCBI Taxonomy" id="556484"/>
    <lineage>
        <taxon>Eukaryota</taxon>
        <taxon>Sar</taxon>
        <taxon>Stramenopiles</taxon>
        <taxon>Ochrophyta</taxon>
        <taxon>Bacillariophyta</taxon>
        <taxon>Bacillariophyceae</taxon>
        <taxon>Bacillariophycidae</taxon>
        <taxon>Naviculales</taxon>
        <taxon>Phaeodactylaceae</taxon>
        <taxon>Phaeodactylum</taxon>
    </lineage>
</organism>
<sequence>MATQPPPQRKQVSFGSKPLQWVGLACSQDDASSIGLELHISLLGPYVSRQIFLCHGGSEKAYCSRNDSDAAGLEGSIESQRLPSEGGTYPSVAKPNPRRSSSTAVAREDIESMVLPKPNASASIQKGKPVLFWHVGPHKTSSTAVQTFLYKMENVLKQRDNIVMPLHLPGKCSKHKAAANIAYCLVDYEEWPNSWDECRACESPRSVVSNDCGQVLTAFHQFVESARVNSQNILLSSEGFSIWTTAQIQRLVSKCFSDWDVRVIVYFRQWDEWLESVYFEWNRFKSLQIRHSLVDYFEDPGTLSCTAFQYSHANLVDTTLSESPRPYFLGVTGVENLLESPGFVDKFLRDYGFLRLGEVFDTKRPKDLNPDSGWNGNTHRLLVRSVERGCNTATLQNIVENEIESLRYVLLPTEDTVNRRSTGLLMGHVQLLRHFFRWIDTQSNTKGGPLDNLDLLSLTRGEFSLYRQSFTPYISSPPEFLWPRATALMTAVFRDNSKRENPYTGSIAEVLEDDHSPNNCHTLDKDVEQVIEPKHEVHQNEISLYPEHHLPSVALVNHHLPVDSDGVVVSCKIVNSITVQECLGKAHQDTELTIHSVSSTTSTPVVPTKNLVNQVLCPSVAKSTSWIPETNKSSLLVSVMKCAFTTGLLCVTFNSARESGCFQKGHTTMVYNSIPPDPGETQMAARSQATIDFNKLVDPPIMQKLSSFCAFEAANFEIAIKPAAPNFIGFPYLVSVLHLPMHYTQVTASDLVLPEAQPSTQDGESVNSGVLLSTSRMLSRVSCVQVETIFHSSTQDVEIVNPSVLLRASRRLNRVPCVLLSLSGSTSRTLVNCPVLTQDGECLESLVQGTSQRILDLDRGHTTWPPPSYHGKQHDITAYKGILSQGEVDTRMLKDFVADVFKDWEPGGLHVLTLNESIDVLCEDSPALCLTSQVKADKQMFKAFVAEVFKDWELGGVHVVTLNDSTDVPCKHCPAIGFASKNLQTFANPMMICDLDSYFKALEGTVHPAYHYAFLVDLLWMLWGASIEELYMCGPTMLNAYMSNSQQGNVSGVPSLDAPNYGEQHLVSKFKAFLLMPWDPGGPKPLVRTISMKPTVMKASTRHSPAAKKQPFIGTLKSLANCSFSKVSPGQPSILDLWRDYIDIVLQYTAKLGPHRTVSASRLSEVVE</sequence>
<protein>
    <submittedName>
        <fullName evidence="2">Uncharacterized protein</fullName>
    </submittedName>
</protein>
<dbReference type="KEGG" id="pti:PHATRDRAFT_bd1200"/>